<keyword evidence="2" id="KW-0560">Oxidoreductase</keyword>
<gene>
    <name evidence="5" type="ORF">A3F19_02815</name>
</gene>
<dbReference type="GO" id="GO:0016491">
    <property type="term" value="F:oxidoreductase activity"/>
    <property type="evidence" value="ECO:0007669"/>
    <property type="project" value="UniProtKB-KW"/>
</dbReference>
<protein>
    <submittedName>
        <fullName evidence="5">Acetoin dehydrogenase</fullName>
    </submittedName>
</protein>
<dbReference type="EMBL" id="MFUJ01000034">
    <property type="protein sequence ID" value="OGI78949.1"/>
    <property type="molecule type" value="Genomic_DNA"/>
</dbReference>
<evidence type="ECO:0000256" key="2">
    <source>
        <dbReference type="ARBA" id="ARBA00023002"/>
    </source>
</evidence>
<accession>A0A1F6WAL2</accession>
<comment type="caution">
    <text evidence="5">The sequence shown here is derived from an EMBL/GenBank/DDBJ whole genome shotgun (WGS) entry which is preliminary data.</text>
</comment>
<dbReference type="Pfam" id="PF02780">
    <property type="entry name" value="Transketolase_C"/>
    <property type="match status" value="1"/>
</dbReference>
<dbReference type="SUPFAM" id="SSF52518">
    <property type="entry name" value="Thiamin diphosphate-binding fold (THDP-binding)"/>
    <property type="match status" value="1"/>
</dbReference>
<dbReference type="PANTHER" id="PTHR43257:SF2">
    <property type="entry name" value="PYRUVATE DEHYDROGENASE E1 COMPONENT SUBUNIT BETA"/>
    <property type="match status" value="1"/>
</dbReference>
<dbReference type="SMART" id="SM00861">
    <property type="entry name" value="Transket_pyr"/>
    <property type="match status" value="1"/>
</dbReference>
<evidence type="ECO:0000259" key="4">
    <source>
        <dbReference type="SMART" id="SM00861"/>
    </source>
</evidence>
<sequence length="356" mass="39381">MQSNTYTKAMNEALDSCLKKDKSVFVIGLGVPDPKGVFGATSGLRKKYGPKRVMDMPVSENALTGVCIGAAINGMRPVLTHQRVDFSLLALDQVINNAAKWYYMFGNQQSVPMVIKLTVGMGWGQGPQHSQNLQTLYAHIPGLKVVAPATPRDAKGLIISAIEDNNPVIFIDHRWLHETFGPVPEDHYKVPIGKANVIKKGSDITIVSTSYMIIETMKALNLLNELGIKPEVVDLRTLKPLDEKTIFNSVKKTGRLLVTDLSHREFGVAAEIISRVSENPKIKLLTSPQRITAPDFPAPSSPALSEHYYPRYTDIALKVVEMLEADKDRLAKLIAKDKESNKIPHDVPDDRFMGPF</sequence>
<dbReference type="InterPro" id="IPR009014">
    <property type="entry name" value="Transketo_C/PFOR_II"/>
</dbReference>
<proteinExistence type="predicted"/>
<dbReference type="CDD" id="cd07036">
    <property type="entry name" value="TPP_PYR_E1-PDHc-beta_like"/>
    <property type="match status" value="1"/>
</dbReference>
<dbReference type="Pfam" id="PF02779">
    <property type="entry name" value="Transket_pyr"/>
    <property type="match status" value="1"/>
</dbReference>
<dbReference type="Proteomes" id="UP000177052">
    <property type="component" value="Unassembled WGS sequence"/>
</dbReference>
<dbReference type="AlphaFoldDB" id="A0A1F6WAL2"/>
<keyword evidence="3" id="KW-0786">Thiamine pyrophosphate</keyword>
<dbReference type="Gene3D" id="3.40.50.920">
    <property type="match status" value="1"/>
</dbReference>
<reference evidence="5 6" key="1">
    <citation type="journal article" date="2016" name="Nat. Commun.">
        <title>Thousands of microbial genomes shed light on interconnected biogeochemical processes in an aquifer system.</title>
        <authorList>
            <person name="Anantharaman K."/>
            <person name="Brown C.T."/>
            <person name="Hug L.A."/>
            <person name="Sharon I."/>
            <person name="Castelle C.J."/>
            <person name="Probst A.J."/>
            <person name="Thomas B.C."/>
            <person name="Singh A."/>
            <person name="Wilkins M.J."/>
            <person name="Karaoz U."/>
            <person name="Brodie E.L."/>
            <person name="Williams K.H."/>
            <person name="Hubbard S.S."/>
            <person name="Banfield J.F."/>
        </authorList>
    </citation>
    <scope>NUCLEOTIDE SEQUENCE [LARGE SCALE GENOMIC DNA]</scope>
</reference>
<comment type="cofactor">
    <cofactor evidence="1">
        <name>thiamine diphosphate</name>
        <dbReference type="ChEBI" id="CHEBI:58937"/>
    </cofactor>
</comment>
<dbReference type="InterPro" id="IPR005475">
    <property type="entry name" value="Transketolase-like_Pyr-bd"/>
</dbReference>
<evidence type="ECO:0000256" key="3">
    <source>
        <dbReference type="ARBA" id="ARBA00023052"/>
    </source>
</evidence>
<dbReference type="FunFam" id="3.40.50.970:FF:000001">
    <property type="entry name" value="Pyruvate dehydrogenase E1 beta subunit"/>
    <property type="match status" value="1"/>
</dbReference>
<dbReference type="InterPro" id="IPR029061">
    <property type="entry name" value="THDP-binding"/>
</dbReference>
<dbReference type="PANTHER" id="PTHR43257">
    <property type="entry name" value="PYRUVATE DEHYDROGENASE E1 COMPONENT BETA SUBUNIT"/>
    <property type="match status" value="1"/>
</dbReference>
<feature type="domain" description="Transketolase-like pyrimidine-binding" evidence="4">
    <location>
        <begin position="4"/>
        <end position="179"/>
    </location>
</feature>
<dbReference type="InterPro" id="IPR033248">
    <property type="entry name" value="Transketolase_C"/>
</dbReference>
<evidence type="ECO:0000313" key="5">
    <source>
        <dbReference type="EMBL" id="OGI78949.1"/>
    </source>
</evidence>
<organism evidence="5 6">
    <name type="scientific">Candidatus Nomurabacteria bacterium RIFCSPHIGHO2_12_FULL_37_29</name>
    <dbReference type="NCBI Taxonomy" id="1801759"/>
    <lineage>
        <taxon>Bacteria</taxon>
        <taxon>Candidatus Nomuraibacteriota</taxon>
    </lineage>
</organism>
<evidence type="ECO:0000313" key="6">
    <source>
        <dbReference type="Proteomes" id="UP000177052"/>
    </source>
</evidence>
<dbReference type="Gene3D" id="3.40.50.970">
    <property type="match status" value="1"/>
</dbReference>
<dbReference type="SUPFAM" id="SSF52922">
    <property type="entry name" value="TK C-terminal domain-like"/>
    <property type="match status" value="1"/>
</dbReference>
<evidence type="ECO:0000256" key="1">
    <source>
        <dbReference type="ARBA" id="ARBA00001964"/>
    </source>
</evidence>
<name>A0A1F6WAL2_9BACT</name>